<dbReference type="GO" id="GO:0005524">
    <property type="term" value="F:ATP binding"/>
    <property type="evidence" value="ECO:0007669"/>
    <property type="project" value="UniProtKB-KW"/>
</dbReference>
<dbReference type="Gene3D" id="1.10.510.10">
    <property type="entry name" value="Transferase(Phosphotransferase) domain 1"/>
    <property type="match status" value="1"/>
</dbReference>
<evidence type="ECO:0000256" key="1">
    <source>
        <dbReference type="ARBA" id="ARBA00012513"/>
    </source>
</evidence>
<accession>A0A2R6QLN6</accession>
<sequence length="246" mass="27965">MNKVVVISKLQPSNLVRLLGCCVEGEEKMLVYEYVPNKSLDAFLFGSQDSRFQIHYDKALKLSIEDPHKQELLDWRKRLNIIEGMGRGLLYLHSDSRLRILHRDLKASNILLDQELNPKISDFVMASLFAAAIRLLNMQCKGGFQRNQSIRLWGAVTGEDGTPFLERRTVFEPFRTCKCPFEFIALPRNLLLIGPTASTILPMLISETANFDKPKQPAFTQIRNPSKAQSSQGSDNRRCIAIVEGR</sequence>
<keyword evidence="4" id="KW-0547">Nucleotide-binding</keyword>
<proteinExistence type="predicted"/>
<dbReference type="InterPro" id="IPR001245">
    <property type="entry name" value="Ser-Thr/Tyr_kinase_cat_dom"/>
</dbReference>
<dbReference type="PANTHER" id="PTHR27002:SF1082">
    <property type="entry name" value="OS06G0693000 PROTEIN"/>
    <property type="match status" value="1"/>
</dbReference>
<dbReference type="EMBL" id="NKQK01000015">
    <property type="protein sequence ID" value="PSS10309.1"/>
    <property type="molecule type" value="Genomic_DNA"/>
</dbReference>
<reference evidence="11" key="2">
    <citation type="journal article" date="2018" name="BMC Genomics">
        <title>A manually annotated Actinidia chinensis var. chinensis (kiwifruit) genome highlights the challenges associated with draft genomes and gene prediction in plants.</title>
        <authorList>
            <person name="Pilkington S.M."/>
            <person name="Crowhurst R."/>
            <person name="Hilario E."/>
            <person name="Nardozza S."/>
            <person name="Fraser L."/>
            <person name="Peng Y."/>
            <person name="Gunaseelan K."/>
            <person name="Simpson R."/>
            <person name="Tahir J."/>
            <person name="Deroles S.C."/>
            <person name="Templeton K."/>
            <person name="Luo Z."/>
            <person name="Davy M."/>
            <person name="Cheng C."/>
            <person name="McNeilage M."/>
            <person name="Scaglione D."/>
            <person name="Liu Y."/>
            <person name="Zhang Q."/>
            <person name="Datson P."/>
            <person name="De Silva N."/>
            <person name="Gardiner S.E."/>
            <person name="Bassett H."/>
            <person name="Chagne D."/>
            <person name="McCallum J."/>
            <person name="Dzierzon H."/>
            <person name="Deng C."/>
            <person name="Wang Y.Y."/>
            <person name="Barron L."/>
            <person name="Manako K."/>
            <person name="Bowen J."/>
            <person name="Foster T.M."/>
            <person name="Erridge Z.A."/>
            <person name="Tiffin H."/>
            <person name="Waite C.N."/>
            <person name="Davies K.M."/>
            <person name="Grierson E.P."/>
            <person name="Laing W.A."/>
            <person name="Kirk R."/>
            <person name="Chen X."/>
            <person name="Wood M."/>
            <person name="Montefiori M."/>
            <person name="Brummell D.A."/>
            <person name="Schwinn K.E."/>
            <person name="Catanach A."/>
            <person name="Fullerton C."/>
            <person name="Li D."/>
            <person name="Meiyalaghan S."/>
            <person name="Nieuwenhuizen N."/>
            <person name="Read N."/>
            <person name="Prakash R."/>
            <person name="Hunter D."/>
            <person name="Zhang H."/>
            <person name="McKenzie M."/>
            <person name="Knabel M."/>
            <person name="Harris A."/>
            <person name="Allan A.C."/>
            <person name="Gleave A."/>
            <person name="Chen A."/>
            <person name="Janssen B.J."/>
            <person name="Plunkett B."/>
            <person name="Ampomah-Dwamena C."/>
            <person name="Voogd C."/>
            <person name="Leif D."/>
            <person name="Lafferty D."/>
            <person name="Souleyre E.J.F."/>
            <person name="Varkonyi-Gasic E."/>
            <person name="Gambi F."/>
            <person name="Hanley J."/>
            <person name="Yao J.L."/>
            <person name="Cheung J."/>
            <person name="David K.M."/>
            <person name="Warren B."/>
            <person name="Marsh K."/>
            <person name="Snowden K.C."/>
            <person name="Lin-Wang K."/>
            <person name="Brian L."/>
            <person name="Martinez-Sanchez M."/>
            <person name="Wang M."/>
            <person name="Ileperuma N."/>
            <person name="Macnee N."/>
            <person name="Campin R."/>
            <person name="McAtee P."/>
            <person name="Drummond R.S.M."/>
            <person name="Espley R.V."/>
            <person name="Ireland H.S."/>
            <person name="Wu R."/>
            <person name="Atkinson R.G."/>
            <person name="Karunairetnam S."/>
            <person name="Bulley S."/>
            <person name="Chunkath S."/>
            <person name="Hanley Z."/>
            <person name="Storey R."/>
            <person name="Thrimawithana A.H."/>
            <person name="Thomson S."/>
            <person name="David C."/>
            <person name="Testolin R."/>
            <person name="Huang H."/>
            <person name="Hellens R.P."/>
            <person name="Schaffer R.J."/>
        </authorList>
    </citation>
    <scope>NUCLEOTIDE SEQUENCE [LARGE SCALE GENOMIC DNA]</scope>
    <source>
        <strain evidence="11">cv. Red5</strain>
    </source>
</reference>
<name>A0A2R6QLN6_ACTCC</name>
<dbReference type="GO" id="GO:0030246">
    <property type="term" value="F:carbohydrate binding"/>
    <property type="evidence" value="ECO:0007669"/>
    <property type="project" value="UniProtKB-KW"/>
</dbReference>
<evidence type="ECO:0000313" key="11">
    <source>
        <dbReference type="Proteomes" id="UP000241394"/>
    </source>
</evidence>
<dbReference type="AlphaFoldDB" id="A0A2R6QLN6"/>
<dbReference type="PROSITE" id="PS50011">
    <property type="entry name" value="PROTEIN_KINASE_DOM"/>
    <property type="match status" value="1"/>
</dbReference>
<dbReference type="SMART" id="SM00219">
    <property type="entry name" value="TyrKc"/>
    <property type="match status" value="1"/>
</dbReference>
<comment type="catalytic activity">
    <reaction evidence="8">
        <text>L-seryl-[protein] + ATP = O-phospho-L-seryl-[protein] + ADP + H(+)</text>
        <dbReference type="Rhea" id="RHEA:17989"/>
        <dbReference type="Rhea" id="RHEA-COMP:9863"/>
        <dbReference type="Rhea" id="RHEA-COMP:11604"/>
        <dbReference type="ChEBI" id="CHEBI:15378"/>
        <dbReference type="ChEBI" id="CHEBI:29999"/>
        <dbReference type="ChEBI" id="CHEBI:30616"/>
        <dbReference type="ChEBI" id="CHEBI:83421"/>
        <dbReference type="ChEBI" id="CHEBI:456216"/>
        <dbReference type="EC" id="2.7.11.1"/>
    </reaction>
</comment>
<reference evidence="10 11" key="1">
    <citation type="submission" date="2017-07" db="EMBL/GenBank/DDBJ databases">
        <title>An improved, manually edited Actinidia chinensis var. chinensis (kiwifruit) genome highlights the challenges associated with draft genomes and gene prediction in plants.</title>
        <authorList>
            <person name="Pilkington S."/>
            <person name="Crowhurst R."/>
            <person name="Hilario E."/>
            <person name="Nardozza S."/>
            <person name="Fraser L."/>
            <person name="Peng Y."/>
            <person name="Gunaseelan K."/>
            <person name="Simpson R."/>
            <person name="Tahir J."/>
            <person name="Deroles S."/>
            <person name="Templeton K."/>
            <person name="Luo Z."/>
            <person name="Davy M."/>
            <person name="Cheng C."/>
            <person name="Mcneilage M."/>
            <person name="Scaglione D."/>
            <person name="Liu Y."/>
            <person name="Zhang Q."/>
            <person name="Datson P."/>
            <person name="De Silva N."/>
            <person name="Gardiner S."/>
            <person name="Bassett H."/>
            <person name="Chagne D."/>
            <person name="Mccallum J."/>
            <person name="Dzierzon H."/>
            <person name="Deng C."/>
            <person name="Wang Y.-Y."/>
            <person name="Barron N."/>
            <person name="Manako K."/>
            <person name="Bowen J."/>
            <person name="Foster T."/>
            <person name="Erridge Z."/>
            <person name="Tiffin H."/>
            <person name="Waite C."/>
            <person name="Davies K."/>
            <person name="Grierson E."/>
            <person name="Laing W."/>
            <person name="Kirk R."/>
            <person name="Chen X."/>
            <person name="Wood M."/>
            <person name="Montefiori M."/>
            <person name="Brummell D."/>
            <person name="Schwinn K."/>
            <person name="Catanach A."/>
            <person name="Fullerton C."/>
            <person name="Li D."/>
            <person name="Meiyalaghan S."/>
            <person name="Nieuwenhuizen N."/>
            <person name="Read N."/>
            <person name="Prakash R."/>
            <person name="Hunter D."/>
            <person name="Zhang H."/>
            <person name="Mckenzie M."/>
            <person name="Knabel M."/>
            <person name="Harris A."/>
            <person name="Allan A."/>
            <person name="Chen A."/>
            <person name="Janssen B."/>
            <person name="Plunkett B."/>
            <person name="Dwamena C."/>
            <person name="Voogd C."/>
            <person name="Leif D."/>
            <person name="Lafferty D."/>
            <person name="Souleyre E."/>
            <person name="Varkonyi-Gasic E."/>
            <person name="Gambi F."/>
            <person name="Hanley J."/>
            <person name="Yao J.-L."/>
            <person name="Cheung J."/>
            <person name="David K."/>
            <person name="Warren B."/>
            <person name="Marsh K."/>
            <person name="Snowden K."/>
            <person name="Lin-Wang K."/>
            <person name="Brian L."/>
            <person name="Martinez-Sanchez M."/>
            <person name="Wang M."/>
            <person name="Ileperuma N."/>
            <person name="Macnee N."/>
            <person name="Campin R."/>
            <person name="Mcatee P."/>
            <person name="Drummond R."/>
            <person name="Espley R."/>
            <person name="Ireland H."/>
            <person name="Wu R."/>
            <person name="Atkinson R."/>
            <person name="Karunairetnam S."/>
            <person name="Bulley S."/>
            <person name="Chunkath S."/>
            <person name="Hanley Z."/>
            <person name="Storey R."/>
            <person name="Thrimawithana A."/>
            <person name="Thomson S."/>
            <person name="David C."/>
            <person name="Testolin R."/>
        </authorList>
    </citation>
    <scope>NUCLEOTIDE SEQUENCE [LARGE SCALE GENOMIC DNA]</scope>
    <source>
        <strain evidence="11">cv. Red5</strain>
        <tissue evidence="10">Young leaf</tissue>
    </source>
</reference>
<comment type="catalytic activity">
    <reaction evidence="7">
        <text>L-threonyl-[protein] + ATP = O-phospho-L-threonyl-[protein] + ADP + H(+)</text>
        <dbReference type="Rhea" id="RHEA:46608"/>
        <dbReference type="Rhea" id="RHEA-COMP:11060"/>
        <dbReference type="Rhea" id="RHEA-COMP:11605"/>
        <dbReference type="ChEBI" id="CHEBI:15378"/>
        <dbReference type="ChEBI" id="CHEBI:30013"/>
        <dbReference type="ChEBI" id="CHEBI:30616"/>
        <dbReference type="ChEBI" id="CHEBI:61977"/>
        <dbReference type="ChEBI" id="CHEBI:456216"/>
        <dbReference type="EC" id="2.7.11.1"/>
    </reaction>
</comment>
<keyword evidence="11" id="KW-1185">Reference proteome</keyword>
<gene>
    <name evidence="10" type="ORF">CEY00_Acc17403</name>
</gene>
<keyword evidence="2" id="KW-0723">Serine/threonine-protein kinase</keyword>
<evidence type="ECO:0000256" key="3">
    <source>
        <dbReference type="ARBA" id="ARBA00022679"/>
    </source>
</evidence>
<evidence type="ECO:0000256" key="8">
    <source>
        <dbReference type="ARBA" id="ARBA00048679"/>
    </source>
</evidence>
<evidence type="ECO:0000256" key="4">
    <source>
        <dbReference type="ARBA" id="ARBA00022741"/>
    </source>
</evidence>
<organism evidence="10 11">
    <name type="scientific">Actinidia chinensis var. chinensis</name>
    <name type="common">Chinese soft-hair kiwi</name>
    <dbReference type="NCBI Taxonomy" id="1590841"/>
    <lineage>
        <taxon>Eukaryota</taxon>
        <taxon>Viridiplantae</taxon>
        <taxon>Streptophyta</taxon>
        <taxon>Embryophyta</taxon>
        <taxon>Tracheophyta</taxon>
        <taxon>Spermatophyta</taxon>
        <taxon>Magnoliopsida</taxon>
        <taxon>eudicotyledons</taxon>
        <taxon>Gunneridae</taxon>
        <taxon>Pentapetalae</taxon>
        <taxon>asterids</taxon>
        <taxon>Ericales</taxon>
        <taxon>Actinidiaceae</taxon>
        <taxon>Actinidia</taxon>
    </lineage>
</organism>
<dbReference type="FunFam" id="1.10.510.10:FF:001023">
    <property type="entry name" value="Os07g0541700 protein"/>
    <property type="match status" value="1"/>
</dbReference>
<dbReference type="OrthoDB" id="4062651at2759"/>
<evidence type="ECO:0000256" key="7">
    <source>
        <dbReference type="ARBA" id="ARBA00047899"/>
    </source>
</evidence>
<dbReference type="GO" id="GO:0005886">
    <property type="term" value="C:plasma membrane"/>
    <property type="evidence" value="ECO:0007669"/>
    <property type="project" value="TreeGrafter"/>
</dbReference>
<keyword evidence="3" id="KW-0808">Transferase</keyword>
<dbReference type="Pfam" id="PF07714">
    <property type="entry name" value="PK_Tyr_Ser-Thr"/>
    <property type="match status" value="1"/>
</dbReference>
<protein>
    <recommendedName>
        <fullName evidence="1">non-specific serine/threonine protein kinase</fullName>
        <ecNumber evidence="1">2.7.11.1</ecNumber>
    </recommendedName>
</protein>
<keyword evidence="10" id="KW-0430">Lectin</keyword>
<evidence type="ECO:0000259" key="9">
    <source>
        <dbReference type="PROSITE" id="PS50011"/>
    </source>
</evidence>
<dbReference type="EC" id="2.7.11.1" evidence="1"/>
<dbReference type="InParanoid" id="A0A2R6QLN6"/>
<dbReference type="GO" id="GO:0004674">
    <property type="term" value="F:protein serine/threonine kinase activity"/>
    <property type="evidence" value="ECO:0007669"/>
    <property type="project" value="UniProtKB-KW"/>
</dbReference>
<evidence type="ECO:0000313" key="10">
    <source>
        <dbReference type="EMBL" id="PSS10309.1"/>
    </source>
</evidence>
<evidence type="ECO:0000256" key="6">
    <source>
        <dbReference type="ARBA" id="ARBA00022840"/>
    </source>
</evidence>
<comment type="caution">
    <text evidence="10">The sequence shown here is derived from an EMBL/GenBank/DDBJ whole genome shotgun (WGS) entry which is preliminary data.</text>
</comment>
<dbReference type="InterPro" id="IPR008271">
    <property type="entry name" value="Ser/Thr_kinase_AS"/>
</dbReference>
<evidence type="ECO:0000256" key="5">
    <source>
        <dbReference type="ARBA" id="ARBA00022777"/>
    </source>
</evidence>
<keyword evidence="6" id="KW-0067">ATP-binding</keyword>
<keyword evidence="5 10" id="KW-0418">Kinase</keyword>
<dbReference type="SUPFAM" id="SSF56112">
    <property type="entry name" value="Protein kinase-like (PK-like)"/>
    <property type="match status" value="1"/>
</dbReference>
<dbReference type="PANTHER" id="PTHR27002">
    <property type="entry name" value="RECEPTOR-LIKE SERINE/THREONINE-PROTEIN KINASE SD1-8"/>
    <property type="match status" value="1"/>
</dbReference>
<dbReference type="Proteomes" id="UP000241394">
    <property type="component" value="Chromosome LG15"/>
</dbReference>
<dbReference type="InterPro" id="IPR020635">
    <property type="entry name" value="Tyr_kinase_cat_dom"/>
</dbReference>
<dbReference type="Gramene" id="PSS10309">
    <property type="protein sequence ID" value="PSS10309"/>
    <property type="gene ID" value="CEY00_Acc17403"/>
</dbReference>
<dbReference type="PROSITE" id="PS00108">
    <property type="entry name" value="PROTEIN_KINASE_ST"/>
    <property type="match status" value="1"/>
</dbReference>
<dbReference type="InterPro" id="IPR011009">
    <property type="entry name" value="Kinase-like_dom_sf"/>
</dbReference>
<dbReference type="GO" id="GO:0004713">
    <property type="term" value="F:protein tyrosine kinase activity"/>
    <property type="evidence" value="ECO:0007669"/>
    <property type="project" value="InterPro"/>
</dbReference>
<dbReference type="InterPro" id="IPR000719">
    <property type="entry name" value="Prot_kinase_dom"/>
</dbReference>
<keyword evidence="10" id="KW-0675">Receptor</keyword>
<feature type="domain" description="Protein kinase" evidence="9">
    <location>
        <begin position="1"/>
        <end position="246"/>
    </location>
</feature>
<evidence type="ECO:0000256" key="2">
    <source>
        <dbReference type="ARBA" id="ARBA00022527"/>
    </source>
</evidence>